<evidence type="ECO:0000313" key="7">
    <source>
        <dbReference type="EMBL" id="CAD5121105.1"/>
    </source>
</evidence>
<dbReference type="PANTHER" id="PTHR13381">
    <property type="entry name" value="RNA POLYMERASE II HOLOENZYME COMPONENT SRB7"/>
    <property type="match status" value="1"/>
</dbReference>
<dbReference type="SUPFAM" id="SSF140718">
    <property type="entry name" value="Mediator hinge subcomplex-like"/>
    <property type="match status" value="1"/>
</dbReference>
<dbReference type="InterPro" id="IPR021384">
    <property type="entry name" value="Mediator_Med21"/>
</dbReference>
<dbReference type="GO" id="GO:0003712">
    <property type="term" value="F:transcription coregulator activity"/>
    <property type="evidence" value="ECO:0007669"/>
    <property type="project" value="TreeGrafter"/>
</dbReference>
<dbReference type="EMBL" id="CAJFCJ010000013">
    <property type="protein sequence ID" value="CAD5121105.1"/>
    <property type="molecule type" value="Genomic_DNA"/>
</dbReference>
<comment type="subcellular location">
    <subcellularLocation>
        <location evidence="1 6">Nucleus</location>
    </subcellularLocation>
</comment>
<accession>A0A7I8VXZ5</accession>
<organism evidence="7 8">
    <name type="scientific">Dimorphilus gyrociliatus</name>
    <dbReference type="NCBI Taxonomy" id="2664684"/>
    <lineage>
        <taxon>Eukaryota</taxon>
        <taxon>Metazoa</taxon>
        <taxon>Spiralia</taxon>
        <taxon>Lophotrochozoa</taxon>
        <taxon>Annelida</taxon>
        <taxon>Polychaeta</taxon>
        <taxon>Polychaeta incertae sedis</taxon>
        <taxon>Dinophilidae</taxon>
        <taxon>Dimorphilus</taxon>
    </lineage>
</organism>
<reference evidence="7 8" key="1">
    <citation type="submission" date="2020-08" db="EMBL/GenBank/DDBJ databases">
        <authorList>
            <person name="Hejnol A."/>
        </authorList>
    </citation>
    <scope>NUCLEOTIDE SEQUENCE [LARGE SCALE GENOMIC DNA]</scope>
</reference>
<protein>
    <recommendedName>
        <fullName evidence="6">Mediator of RNA polymerase II transcription subunit 21</fullName>
    </recommendedName>
</protein>
<proteinExistence type="inferred from homology"/>
<dbReference type="GO" id="GO:0016592">
    <property type="term" value="C:mediator complex"/>
    <property type="evidence" value="ECO:0007669"/>
    <property type="project" value="UniProtKB-UniRule"/>
</dbReference>
<sequence>MSSDRLTQLQDLVISMAEQICNSTGILQKFAQPLPFDGSKSTASKNSNGVYDENLPKLYAQLLSQTAKDIDYLVQSLPTDEHGIEYQQSQQYRMLQQLEKDSDEATKRLESVVHHCEKALENVRYALHQISEAQLKAQAIDAEIDD</sequence>
<dbReference type="GO" id="GO:0006357">
    <property type="term" value="P:regulation of transcription by RNA polymerase II"/>
    <property type="evidence" value="ECO:0007669"/>
    <property type="project" value="TreeGrafter"/>
</dbReference>
<evidence type="ECO:0000256" key="5">
    <source>
        <dbReference type="ARBA" id="ARBA00023242"/>
    </source>
</evidence>
<comment type="subunit">
    <text evidence="6">Component of the Mediator complex.</text>
</comment>
<comment type="function">
    <text evidence="6">Component of the Mediator complex, a coactivator involved in the regulated transcription of nearly all RNA polymerase II-dependent genes. Mediator functions as a bridge to convey information from gene-specific regulatory proteins to the basal RNA polymerase II transcription machinery. Mediator is recruited to promoters by direct interactions with regulatory proteins and serves as a scaffold for the assembly of a functional preinitiation complex with RNA polymerase II and the general transcription factors.</text>
</comment>
<evidence type="ECO:0000313" key="8">
    <source>
        <dbReference type="Proteomes" id="UP000549394"/>
    </source>
</evidence>
<keyword evidence="3 6" id="KW-0010">Activator</keyword>
<evidence type="ECO:0000256" key="2">
    <source>
        <dbReference type="ARBA" id="ARBA00023015"/>
    </source>
</evidence>
<dbReference type="OrthoDB" id="526653at2759"/>
<gene>
    <name evidence="7" type="ORF">DGYR_LOCUS9098</name>
</gene>
<evidence type="ECO:0000256" key="1">
    <source>
        <dbReference type="ARBA" id="ARBA00004123"/>
    </source>
</evidence>
<evidence type="ECO:0000256" key="4">
    <source>
        <dbReference type="ARBA" id="ARBA00023163"/>
    </source>
</evidence>
<dbReference type="InterPro" id="IPR037212">
    <property type="entry name" value="Med7/Med21-like"/>
</dbReference>
<dbReference type="Gene3D" id="6.10.280.10">
    <property type="entry name" value="Mediator complex, subunit Med21"/>
    <property type="match status" value="1"/>
</dbReference>
<evidence type="ECO:0000256" key="3">
    <source>
        <dbReference type="ARBA" id="ARBA00023159"/>
    </source>
</evidence>
<dbReference type="Proteomes" id="UP000549394">
    <property type="component" value="Unassembled WGS sequence"/>
</dbReference>
<keyword evidence="8" id="KW-1185">Reference proteome</keyword>
<comment type="similarity">
    <text evidence="6">Belongs to the Mediator complex subunit 21 family.</text>
</comment>
<comment type="caution">
    <text evidence="7">The sequence shown here is derived from an EMBL/GenBank/DDBJ whole genome shotgun (WGS) entry which is preliminary data.</text>
</comment>
<evidence type="ECO:0000256" key="6">
    <source>
        <dbReference type="RuleBase" id="RU366036"/>
    </source>
</evidence>
<keyword evidence="5 6" id="KW-0539">Nucleus</keyword>
<dbReference type="AlphaFoldDB" id="A0A7I8VXZ5"/>
<dbReference type="Pfam" id="PF11221">
    <property type="entry name" value="Med21"/>
    <property type="match status" value="1"/>
</dbReference>
<dbReference type="PANTHER" id="PTHR13381:SF0">
    <property type="entry name" value="MEDIATOR OF RNA POLYMERASE II TRANSCRIPTION SUBUNIT 21"/>
    <property type="match status" value="1"/>
</dbReference>
<keyword evidence="2 6" id="KW-0805">Transcription regulation</keyword>
<name>A0A7I8VXZ5_9ANNE</name>
<keyword evidence="4 6" id="KW-0804">Transcription</keyword>